<organism evidence="2 3">
    <name type="scientific">Hibiscus trionum</name>
    <name type="common">Flower of an hour</name>
    <dbReference type="NCBI Taxonomy" id="183268"/>
    <lineage>
        <taxon>Eukaryota</taxon>
        <taxon>Viridiplantae</taxon>
        <taxon>Streptophyta</taxon>
        <taxon>Embryophyta</taxon>
        <taxon>Tracheophyta</taxon>
        <taxon>Spermatophyta</taxon>
        <taxon>Magnoliopsida</taxon>
        <taxon>eudicotyledons</taxon>
        <taxon>Gunneridae</taxon>
        <taxon>Pentapetalae</taxon>
        <taxon>rosids</taxon>
        <taxon>malvids</taxon>
        <taxon>Malvales</taxon>
        <taxon>Malvaceae</taxon>
        <taxon>Malvoideae</taxon>
        <taxon>Hibiscus</taxon>
    </lineage>
</organism>
<dbReference type="Gene3D" id="3.30.420.10">
    <property type="entry name" value="Ribonuclease H-like superfamily/Ribonuclease H"/>
    <property type="match status" value="1"/>
</dbReference>
<dbReference type="GO" id="GO:0004523">
    <property type="term" value="F:RNA-DNA hybrid ribonuclease activity"/>
    <property type="evidence" value="ECO:0007669"/>
    <property type="project" value="InterPro"/>
</dbReference>
<dbReference type="GO" id="GO:0003676">
    <property type="term" value="F:nucleic acid binding"/>
    <property type="evidence" value="ECO:0007669"/>
    <property type="project" value="InterPro"/>
</dbReference>
<dbReference type="Proteomes" id="UP001165190">
    <property type="component" value="Unassembled WGS sequence"/>
</dbReference>
<dbReference type="Pfam" id="PF13456">
    <property type="entry name" value="RVT_3"/>
    <property type="match status" value="1"/>
</dbReference>
<dbReference type="InterPro" id="IPR002156">
    <property type="entry name" value="RNaseH_domain"/>
</dbReference>
<dbReference type="InterPro" id="IPR012337">
    <property type="entry name" value="RNaseH-like_sf"/>
</dbReference>
<dbReference type="AlphaFoldDB" id="A0A9W7I491"/>
<name>A0A9W7I491_HIBTR</name>
<proteinExistence type="predicted"/>
<sequence length="86" mass="9677">MAELLAVQEGVDLFLKSEWSSMWRVIVESDCKMVVDWVTQVEDPTTPLSEIVFNLGEKIKDRGMIVRLIPRRCNTLAGGLAKSRIG</sequence>
<comment type="caution">
    <text evidence="2">The sequence shown here is derived from an EMBL/GenBank/DDBJ whole genome shotgun (WGS) entry which is preliminary data.</text>
</comment>
<evidence type="ECO:0000313" key="3">
    <source>
        <dbReference type="Proteomes" id="UP001165190"/>
    </source>
</evidence>
<dbReference type="InterPro" id="IPR036397">
    <property type="entry name" value="RNaseH_sf"/>
</dbReference>
<dbReference type="SUPFAM" id="SSF53098">
    <property type="entry name" value="Ribonuclease H-like"/>
    <property type="match status" value="1"/>
</dbReference>
<accession>A0A9W7I491</accession>
<evidence type="ECO:0000313" key="2">
    <source>
        <dbReference type="EMBL" id="GMI87265.1"/>
    </source>
</evidence>
<dbReference type="EMBL" id="BSYR01000022">
    <property type="protein sequence ID" value="GMI87265.1"/>
    <property type="molecule type" value="Genomic_DNA"/>
</dbReference>
<gene>
    <name evidence="2" type="ORF">HRI_002395800</name>
</gene>
<protein>
    <recommendedName>
        <fullName evidence="1">RNase H type-1 domain-containing protein</fullName>
    </recommendedName>
</protein>
<evidence type="ECO:0000259" key="1">
    <source>
        <dbReference type="Pfam" id="PF13456"/>
    </source>
</evidence>
<dbReference type="OrthoDB" id="1435117at2759"/>
<keyword evidence="3" id="KW-1185">Reference proteome</keyword>
<feature type="domain" description="RNase H type-1" evidence="1">
    <location>
        <begin position="1"/>
        <end position="83"/>
    </location>
</feature>
<reference evidence="2" key="1">
    <citation type="submission" date="2023-05" db="EMBL/GenBank/DDBJ databases">
        <title>Genome and transcriptome analyses reveal genes involved in the formation of fine ridges on petal epidermal cells in Hibiscus trionum.</title>
        <authorList>
            <person name="Koshimizu S."/>
            <person name="Masuda S."/>
            <person name="Ishii T."/>
            <person name="Shirasu K."/>
            <person name="Hoshino A."/>
            <person name="Arita M."/>
        </authorList>
    </citation>
    <scope>NUCLEOTIDE SEQUENCE</scope>
    <source>
        <strain evidence="2">Hamamatsu line</strain>
    </source>
</reference>